<evidence type="ECO:0000256" key="2">
    <source>
        <dbReference type="PROSITE-ProRule" id="PRU00708"/>
    </source>
</evidence>
<feature type="repeat" description="PPR" evidence="2">
    <location>
        <begin position="532"/>
        <end position="566"/>
    </location>
</feature>
<dbReference type="FunFam" id="1.25.40.10:FF:000090">
    <property type="entry name" value="Pentatricopeptide repeat-containing protein, chloroplastic"/>
    <property type="match status" value="1"/>
</dbReference>
<dbReference type="Proteomes" id="UP001418222">
    <property type="component" value="Unassembled WGS sequence"/>
</dbReference>
<dbReference type="EMBL" id="JBBWWQ010000008">
    <property type="protein sequence ID" value="KAK8940973.1"/>
    <property type="molecule type" value="Genomic_DNA"/>
</dbReference>
<dbReference type="SUPFAM" id="SSF81901">
    <property type="entry name" value="HCP-like"/>
    <property type="match status" value="1"/>
</dbReference>
<feature type="repeat" description="PPR" evidence="2">
    <location>
        <begin position="633"/>
        <end position="667"/>
    </location>
</feature>
<dbReference type="Pfam" id="PF12854">
    <property type="entry name" value="PPR_1"/>
    <property type="match status" value="1"/>
</dbReference>
<dbReference type="Pfam" id="PF01535">
    <property type="entry name" value="PPR"/>
    <property type="match status" value="8"/>
</dbReference>
<dbReference type="AlphaFoldDB" id="A0AAP0BJS8"/>
<feature type="repeat" description="PPR" evidence="2">
    <location>
        <begin position="668"/>
        <end position="702"/>
    </location>
</feature>
<dbReference type="Pfam" id="PF13041">
    <property type="entry name" value="PPR_2"/>
    <property type="match status" value="2"/>
</dbReference>
<feature type="repeat" description="PPR" evidence="2">
    <location>
        <begin position="260"/>
        <end position="294"/>
    </location>
</feature>
<organism evidence="4 5">
    <name type="scientific">Platanthera zijinensis</name>
    <dbReference type="NCBI Taxonomy" id="2320716"/>
    <lineage>
        <taxon>Eukaryota</taxon>
        <taxon>Viridiplantae</taxon>
        <taxon>Streptophyta</taxon>
        <taxon>Embryophyta</taxon>
        <taxon>Tracheophyta</taxon>
        <taxon>Spermatophyta</taxon>
        <taxon>Magnoliopsida</taxon>
        <taxon>Liliopsida</taxon>
        <taxon>Asparagales</taxon>
        <taxon>Orchidaceae</taxon>
        <taxon>Orchidoideae</taxon>
        <taxon>Orchideae</taxon>
        <taxon>Orchidinae</taxon>
        <taxon>Platanthera</taxon>
    </lineage>
</organism>
<dbReference type="InterPro" id="IPR046960">
    <property type="entry name" value="PPR_At4g14850-like_plant"/>
</dbReference>
<dbReference type="FunFam" id="1.25.40.10:FF:000393">
    <property type="entry name" value="Pentatricopeptide repeat-containing protein At1g20230"/>
    <property type="match status" value="2"/>
</dbReference>
<evidence type="ECO:0000313" key="5">
    <source>
        <dbReference type="Proteomes" id="UP001418222"/>
    </source>
</evidence>
<comment type="caution">
    <text evidence="4">The sequence shown here is derived from an EMBL/GenBank/DDBJ whole genome shotgun (WGS) entry which is preliminary data.</text>
</comment>
<dbReference type="InterPro" id="IPR011990">
    <property type="entry name" value="TPR-like_helical_dom_sf"/>
</dbReference>
<dbReference type="NCBIfam" id="TIGR00756">
    <property type="entry name" value="PPR"/>
    <property type="match status" value="8"/>
</dbReference>
<feature type="repeat" description="PPR" evidence="2">
    <location>
        <begin position="396"/>
        <end position="430"/>
    </location>
</feature>
<accession>A0AAP0BJS8</accession>
<name>A0AAP0BJS8_9ASPA</name>
<dbReference type="Pfam" id="PF20431">
    <property type="entry name" value="E_motif"/>
    <property type="match status" value="1"/>
</dbReference>
<keyword evidence="1" id="KW-0677">Repeat</keyword>
<dbReference type="Gene3D" id="1.25.40.10">
    <property type="entry name" value="Tetratricopeptide repeat domain"/>
    <property type="match status" value="5"/>
</dbReference>
<feature type="repeat" description="PPR" evidence="2">
    <location>
        <begin position="361"/>
        <end position="395"/>
    </location>
</feature>
<reference evidence="4 5" key="1">
    <citation type="journal article" date="2022" name="Nat. Plants">
        <title>Genomes of leafy and leafless Platanthera orchids illuminate the evolution of mycoheterotrophy.</title>
        <authorList>
            <person name="Li M.H."/>
            <person name="Liu K.W."/>
            <person name="Li Z."/>
            <person name="Lu H.C."/>
            <person name="Ye Q.L."/>
            <person name="Zhang D."/>
            <person name="Wang J.Y."/>
            <person name="Li Y.F."/>
            <person name="Zhong Z.M."/>
            <person name="Liu X."/>
            <person name="Yu X."/>
            <person name="Liu D.K."/>
            <person name="Tu X.D."/>
            <person name="Liu B."/>
            <person name="Hao Y."/>
            <person name="Liao X.Y."/>
            <person name="Jiang Y.T."/>
            <person name="Sun W.H."/>
            <person name="Chen J."/>
            <person name="Chen Y.Q."/>
            <person name="Ai Y."/>
            <person name="Zhai J.W."/>
            <person name="Wu S.S."/>
            <person name="Zhou Z."/>
            <person name="Hsiao Y.Y."/>
            <person name="Wu W.L."/>
            <person name="Chen Y.Y."/>
            <person name="Lin Y.F."/>
            <person name="Hsu J.L."/>
            <person name="Li C.Y."/>
            <person name="Wang Z.W."/>
            <person name="Zhao X."/>
            <person name="Zhong W.Y."/>
            <person name="Ma X.K."/>
            <person name="Ma L."/>
            <person name="Huang J."/>
            <person name="Chen G.Z."/>
            <person name="Huang M.Z."/>
            <person name="Huang L."/>
            <person name="Peng D.H."/>
            <person name="Luo Y.B."/>
            <person name="Zou S.Q."/>
            <person name="Chen S.P."/>
            <person name="Lan S."/>
            <person name="Tsai W.C."/>
            <person name="Van de Peer Y."/>
            <person name="Liu Z.J."/>
        </authorList>
    </citation>
    <scope>NUCLEOTIDE SEQUENCE [LARGE SCALE GENOMIC DNA]</scope>
    <source>
        <strain evidence="4">Lor287</strain>
    </source>
</reference>
<dbReference type="InterPro" id="IPR002885">
    <property type="entry name" value="PPR_rpt"/>
</dbReference>
<dbReference type="PANTHER" id="PTHR47926:SF386">
    <property type="entry name" value="PENTATRICOPEPTIDE REPEAT-CONTAINING PROTEIN"/>
    <property type="match status" value="1"/>
</dbReference>
<keyword evidence="5" id="KW-1185">Reference proteome</keyword>
<evidence type="ECO:0000256" key="1">
    <source>
        <dbReference type="ARBA" id="ARBA00022737"/>
    </source>
</evidence>
<dbReference type="GO" id="GO:0003723">
    <property type="term" value="F:RNA binding"/>
    <property type="evidence" value="ECO:0007669"/>
    <property type="project" value="InterPro"/>
</dbReference>
<feature type="repeat" description="PPR" evidence="2">
    <location>
        <begin position="497"/>
        <end position="531"/>
    </location>
</feature>
<feature type="repeat" description="PPR" evidence="2">
    <location>
        <begin position="193"/>
        <end position="227"/>
    </location>
</feature>
<feature type="region of interest" description="Disordered" evidence="3">
    <location>
        <begin position="1"/>
        <end position="24"/>
    </location>
</feature>
<dbReference type="InterPro" id="IPR046848">
    <property type="entry name" value="E_motif"/>
</dbReference>
<dbReference type="PANTHER" id="PTHR47926">
    <property type="entry name" value="PENTATRICOPEPTIDE REPEAT-CONTAINING PROTEIN"/>
    <property type="match status" value="1"/>
</dbReference>
<proteinExistence type="predicted"/>
<dbReference type="PROSITE" id="PS51375">
    <property type="entry name" value="PPR"/>
    <property type="match status" value="8"/>
</dbReference>
<evidence type="ECO:0000256" key="3">
    <source>
        <dbReference type="SAM" id="MobiDB-lite"/>
    </source>
</evidence>
<dbReference type="GO" id="GO:0009451">
    <property type="term" value="P:RNA modification"/>
    <property type="evidence" value="ECO:0007669"/>
    <property type="project" value="InterPro"/>
</dbReference>
<protein>
    <submittedName>
        <fullName evidence="4">Pentatricopeptide repeat-containing protein</fullName>
    </submittedName>
</protein>
<gene>
    <name evidence="4" type="primary">PCMP-H40</name>
    <name evidence="4" type="ORF">KSP39_PZI009758</name>
</gene>
<sequence length="861" mass="95390">MAARAPLLTLPPPRNSQNSGNLNKHKSECEFANYTRAKSSSSTSTPSALLLLPASSFSSDYAIAMDSCNCPTLGRQIHAQTIKKGFFNCRQFLETRILFMYGRCGRFFDACHLFDQMRHRSIYSWVGILTACVENVFHEKALQLFQQLCAEELVSNLLFFVFPVVLKACGGIDSIDPGKELHGFLHKRGFISNIYVSNALIDMYGKCGALDEALKVFDGMEERDCVSWNSMITGCASAGLALESLKFLQRMQSCGYAEPNLVSWSAVIAGFAQNGHDEEALGLLWRMLDNGFKPNAQTLVSILPCAGRLEDLEVCKEIHGYVIRHNLTSNQFILNGLIDVYCKCGSLGSALELFQHSSIRNLVSYNAMISGYCRNGNLSKANEFFNQMKLDGLNGDAISWNSMISGYCVEENFKEALKFVREMREEGVEADSSTICGALTACAALGAVNEGKEIHAHSISAGLNSIPFVCNALIEMYFGCHDFMSAELVFHSMVESDVVTWNIMMSCYARANRLSHARDLLRSMRNHGFEPNMFTWNGLIAGCMENERYELVLDMVNELQSAGLKPDIYTTGMIIPLCSRLLSLGQGKQAHSYAIRRGFDTDVRIGATLVDMYAKCGAIRPAVFSFGRISWHNLVSFNSLLSGYAMNGLRTEGLQLFQQMLEDEIIPDSITFLAVLSLCVHAGSVEDGLGYFGLMEDYAVRPTLKHYACMVDLFSRAGKLEEAFMFVQNLPVEPDGVFWGALLSGCAVHCDVRLGETAADRLIEVEGDEASAYVLAAKMYGGAGRLEDSARMRRNIGDMRMWKRPGWSWIEEKGRAHLFRANDSSHTRAREIYAAAGNLNSQLKMEDLQMVGAGADSLLDI</sequence>
<evidence type="ECO:0000313" key="4">
    <source>
        <dbReference type="EMBL" id="KAK8940973.1"/>
    </source>
</evidence>